<dbReference type="EMBL" id="OP729409">
    <property type="protein sequence ID" value="WAS29281.1"/>
    <property type="molecule type" value="Genomic_DNA"/>
</dbReference>
<protein>
    <submittedName>
        <fullName evidence="1">Protein Allo60</fullName>
    </submittedName>
</protein>
<sequence length="350" mass="40284">MAEFIDLTKPLYVVDQSWVVNNKKTHGLTKLLDQYFMMPVLKKGVYSTTFYRTGANILFITFYRLAYKAIRELMIATPHISKQQFIDTVVKVLYNHCECDLNVAASFATKWADSMTLQQAKVKKLWLESQIHCSLGNAVDRELKNYFKSGLQPQQKAGMAVVAELKKLHLTPVASGIRVTAYNRPTDHCIDCGQLQRDPVVSTEVDLIAWDEINKKVTLIELKTHKGIALDSKTARRYRYQAWLTWFMFSNTYPYLAYKTQMKLIIVSLVSRTVEVSNVKPCVITKRLYDFFPCLLNRCKQQQFALTPMPIQRKKRLFTSRKRPPPKSLSTTCKSSVSKKGCRLKTVLKS</sequence>
<reference evidence="1" key="2">
    <citation type="submission" date="2022-10" db="EMBL/GenBank/DDBJ databases">
        <authorList>
            <person name="Johnston A.E."/>
            <person name="Shavalier M.A."/>
            <person name="Scribner K.T."/>
            <person name="Soto E."/>
            <person name="Griffin M.J."/>
            <person name="Waldbieser G.C."/>
            <person name="Richardson B.M."/>
            <person name="Winters A.D."/>
            <person name="Yun S."/>
            <person name="Baker E.A."/>
            <person name="Larson D.L."/>
            <person name="Kiupel M."/>
            <person name="Loch T.P."/>
        </authorList>
    </citation>
    <scope>NUCLEOTIDE SEQUENCE</scope>
    <source>
        <strain evidence="1">200413-11TC</strain>
    </source>
</reference>
<name>A0A9E9GIQ4_9VIRU</name>
<proteinExistence type="predicted"/>
<reference evidence="1" key="1">
    <citation type="journal article" date="2022" name="Animals (Basel)">
        <title>First Isolation of a Herpesvirus (Family Alloherpesviridae) from Great Lakes Lake Sturgeon (Acipenser fulvescens).</title>
        <authorList>
            <person name="Johnston A.E."/>
            <person name="Shavalier M.A."/>
            <person name="Scribner K.T."/>
            <person name="Soto E."/>
            <person name="Griffin M.J."/>
            <person name="Waldbieser G.C."/>
            <person name="Richardson B.M."/>
            <person name="Winters A.D."/>
            <person name="Yun S."/>
            <person name="Baker E.A."/>
            <person name="Larson D.L."/>
            <person name="Kiupel M."/>
            <person name="Loch T.P."/>
        </authorList>
    </citation>
    <scope>NUCLEOTIDE SEQUENCE</scope>
    <source>
        <strain evidence="1">200413-11TC</strain>
    </source>
</reference>
<evidence type="ECO:0000313" key="1">
    <source>
        <dbReference type="EMBL" id="WAS29281.1"/>
    </source>
</evidence>
<accession>A0A9E9GIQ4</accession>
<organism evidence="1">
    <name type="scientific">Lake sturgeon herpesvirus</name>
    <dbReference type="NCBI Taxonomy" id="2922427"/>
    <lineage>
        <taxon>Viruses</taxon>
        <taxon>Duplodnaviria</taxon>
        <taxon>Heunggongvirae</taxon>
        <taxon>Peploviricota</taxon>
        <taxon>Herviviricetes</taxon>
        <taxon>Herpesvirales</taxon>
        <taxon>Alloherpesviridae</taxon>
    </lineage>
</organism>